<name>A0ABD0V042_DENTH</name>
<evidence type="ECO:0000313" key="4">
    <source>
        <dbReference type="Proteomes" id="UP001552299"/>
    </source>
</evidence>
<reference evidence="3 4" key="1">
    <citation type="journal article" date="2024" name="Plant Biotechnol. J.">
        <title>Dendrobium thyrsiflorum genome and its molecular insights into genes involved in important horticultural traits.</title>
        <authorList>
            <person name="Chen B."/>
            <person name="Wang J.Y."/>
            <person name="Zheng P.J."/>
            <person name="Li K.L."/>
            <person name="Liang Y.M."/>
            <person name="Chen X.F."/>
            <person name="Zhang C."/>
            <person name="Zhao X."/>
            <person name="He X."/>
            <person name="Zhang G.Q."/>
            <person name="Liu Z.J."/>
            <person name="Xu Q."/>
        </authorList>
    </citation>
    <scope>NUCLEOTIDE SEQUENCE [LARGE SCALE GENOMIC DNA]</scope>
    <source>
        <strain evidence="3">GZMU011</strain>
    </source>
</reference>
<keyword evidence="4" id="KW-1185">Reference proteome</keyword>
<dbReference type="InterPro" id="IPR002156">
    <property type="entry name" value="RNaseH_domain"/>
</dbReference>
<dbReference type="InterPro" id="IPR036397">
    <property type="entry name" value="RNaseH_sf"/>
</dbReference>
<dbReference type="CDD" id="cd06222">
    <property type="entry name" value="RNase_H_like"/>
    <property type="match status" value="1"/>
</dbReference>
<evidence type="ECO:0000259" key="2">
    <source>
        <dbReference type="Pfam" id="PF13456"/>
    </source>
</evidence>
<dbReference type="InterPro" id="IPR044730">
    <property type="entry name" value="RNase_H-like_dom_plant"/>
</dbReference>
<feature type="compositionally biased region" description="Polar residues" evidence="1">
    <location>
        <begin position="154"/>
        <end position="167"/>
    </location>
</feature>
<dbReference type="EMBL" id="JANQDX010000011">
    <property type="protein sequence ID" value="KAL0916071.1"/>
    <property type="molecule type" value="Genomic_DNA"/>
</dbReference>
<dbReference type="Gene3D" id="3.30.420.10">
    <property type="entry name" value="Ribonuclease H-like superfamily/Ribonuclease H"/>
    <property type="match status" value="1"/>
</dbReference>
<proteinExistence type="predicted"/>
<evidence type="ECO:0000313" key="3">
    <source>
        <dbReference type="EMBL" id="KAL0916071.1"/>
    </source>
</evidence>
<feature type="compositionally biased region" description="Basic and acidic residues" evidence="1">
    <location>
        <begin position="211"/>
        <end position="230"/>
    </location>
</feature>
<feature type="region of interest" description="Disordered" evidence="1">
    <location>
        <begin position="102"/>
        <end position="187"/>
    </location>
</feature>
<dbReference type="PANTHER" id="PTHR47723">
    <property type="entry name" value="OS05G0353850 PROTEIN"/>
    <property type="match status" value="1"/>
</dbReference>
<dbReference type="InterPro" id="IPR053151">
    <property type="entry name" value="RNase_H-like"/>
</dbReference>
<comment type="caution">
    <text evidence="3">The sequence shown here is derived from an EMBL/GenBank/DDBJ whole genome shotgun (WGS) entry which is preliminary data.</text>
</comment>
<protein>
    <recommendedName>
        <fullName evidence="2">RNase H type-1 domain-containing protein</fullName>
    </recommendedName>
</protein>
<feature type="compositionally biased region" description="Basic and acidic residues" evidence="1">
    <location>
        <begin position="168"/>
        <end position="187"/>
    </location>
</feature>
<feature type="compositionally biased region" description="Polar residues" evidence="1">
    <location>
        <begin position="105"/>
        <end position="117"/>
    </location>
</feature>
<dbReference type="Pfam" id="PF13456">
    <property type="entry name" value="RVT_3"/>
    <property type="match status" value="1"/>
</dbReference>
<dbReference type="Proteomes" id="UP001552299">
    <property type="component" value="Unassembled WGS sequence"/>
</dbReference>
<gene>
    <name evidence="3" type="ORF">M5K25_013553</name>
</gene>
<dbReference type="PANTHER" id="PTHR47723:SF19">
    <property type="entry name" value="POLYNUCLEOTIDYL TRANSFERASE, RIBONUCLEASE H-LIKE SUPERFAMILY PROTEIN"/>
    <property type="match status" value="1"/>
</dbReference>
<dbReference type="AlphaFoldDB" id="A0ABD0V042"/>
<feature type="region of interest" description="Disordered" evidence="1">
    <location>
        <begin position="1"/>
        <end position="21"/>
    </location>
</feature>
<sequence length="350" mass="38829">MPFGGESPGSEGPGRNRLPMMPFGGKTVNRSTGTGGLELLNCFDIDSLFSFTGRFRFSVLPLKWSFICLSLLKFTENFGSLPASPPLGGNFKRLQSHHVTRTCMRASSSVPSDQNVAASDPTGREVAGGAGSSVGVGRRRSGVGQQASSRRSSDQTIRTSDSTGRSLRTSEYEQRRRGGESTEEAHARESYLHCRKLPSSLLSRCGNFRPTGEERRRERSRTAKKPEKRSTGRKLPPRHASSCCGFRLNCRITNIWIEGDALHMILCLKDRIEKVCSPNLFYLIREIKQMLSSFHVKISHIHGEGNSCADWFANMGSNLKCPTNFTYADLPSFIKGLIRLDKMGLPYVRN</sequence>
<organism evidence="3 4">
    <name type="scientific">Dendrobium thyrsiflorum</name>
    <name type="common">Pinecone-like raceme dendrobium</name>
    <name type="synonym">Orchid</name>
    <dbReference type="NCBI Taxonomy" id="117978"/>
    <lineage>
        <taxon>Eukaryota</taxon>
        <taxon>Viridiplantae</taxon>
        <taxon>Streptophyta</taxon>
        <taxon>Embryophyta</taxon>
        <taxon>Tracheophyta</taxon>
        <taxon>Spermatophyta</taxon>
        <taxon>Magnoliopsida</taxon>
        <taxon>Liliopsida</taxon>
        <taxon>Asparagales</taxon>
        <taxon>Orchidaceae</taxon>
        <taxon>Epidendroideae</taxon>
        <taxon>Malaxideae</taxon>
        <taxon>Dendrobiinae</taxon>
        <taxon>Dendrobium</taxon>
    </lineage>
</organism>
<evidence type="ECO:0000256" key="1">
    <source>
        <dbReference type="SAM" id="MobiDB-lite"/>
    </source>
</evidence>
<accession>A0ABD0V042</accession>
<feature type="compositionally biased region" description="Low complexity" evidence="1">
    <location>
        <begin position="1"/>
        <end position="10"/>
    </location>
</feature>
<feature type="domain" description="RNase H type-1" evidence="2">
    <location>
        <begin position="248"/>
        <end position="315"/>
    </location>
</feature>
<feature type="region of interest" description="Disordered" evidence="1">
    <location>
        <begin position="205"/>
        <end position="238"/>
    </location>
</feature>